<dbReference type="Proteomes" id="UP001218218">
    <property type="component" value="Unassembled WGS sequence"/>
</dbReference>
<comment type="caution">
    <text evidence="1">The sequence shown here is derived from an EMBL/GenBank/DDBJ whole genome shotgun (WGS) entry which is preliminary data.</text>
</comment>
<evidence type="ECO:0000313" key="1">
    <source>
        <dbReference type="EMBL" id="KAJ7314489.1"/>
    </source>
</evidence>
<dbReference type="EMBL" id="JARIHO010000067">
    <property type="protein sequence ID" value="KAJ7314489.1"/>
    <property type="molecule type" value="Genomic_DNA"/>
</dbReference>
<proteinExistence type="predicted"/>
<sequence>MPGFYTANICIAYYALKRQENGSYLFTLPISGATAVPLSNTVHDYGLYVQAAIESPTLGGVSGKNILYKQVDRESWLEGFPSHAKFKGPILGAIFQTFEAAGFFGRKLLTLEDVLARKPRW</sequence>
<keyword evidence="2" id="KW-1185">Reference proteome</keyword>
<evidence type="ECO:0000313" key="2">
    <source>
        <dbReference type="Proteomes" id="UP001218218"/>
    </source>
</evidence>
<organism evidence="1 2">
    <name type="scientific">Mycena albidolilacea</name>
    <dbReference type="NCBI Taxonomy" id="1033008"/>
    <lineage>
        <taxon>Eukaryota</taxon>
        <taxon>Fungi</taxon>
        <taxon>Dikarya</taxon>
        <taxon>Basidiomycota</taxon>
        <taxon>Agaricomycotina</taxon>
        <taxon>Agaricomycetes</taxon>
        <taxon>Agaricomycetidae</taxon>
        <taxon>Agaricales</taxon>
        <taxon>Marasmiineae</taxon>
        <taxon>Mycenaceae</taxon>
        <taxon>Mycena</taxon>
    </lineage>
</organism>
<protein>
    <submittedName>
        <fullName evidence="1">Uncharacterized protein</fullName>
    </submittedName>
</protein>
<dbReference type="SUPFAM" id="SSF51735">
    <property type="entry name" value="NAD(P)-binding Rossmann-fold domains"/>
    <property type="match status" value="1"/>
</dbReference>
<dbReference type="InterPro" id="IPR036291">
    <property type="entry name" value="NAD(P)-bd_dom_sf"/>
</dbReference>
<name>A0AAD7EED1_9AGAR</name>
<reference evidence="1" key="1">
    <citation type="submission" date="2023-03" db="EMBL/GenBank/DDBJ databases">
        <title>Massive genome expansion in bonnet fungi (Mycena s.s.) driven by repeated elements and novel gene families across ecological guilds.</title>
        <authorList>
            <consortium name="Lawrence Berkeley National Laboratory"/>
            <person name="Harder C.B."/>
            <person name="Miyauchi S."/>
            <person name="Viragh M."/>
            <person name="Kuo A."/>
            <person name="Thoen E."/>
            <person name="Andreopoulos B."/>
            <person name="Lu D."/>
            <person name="Skrede I."/>
            <person name="Drula E."/>
            <person name="Henrissat B."/>
            <person name="Morin E."/>
            <person name="Kohler A."/>
            <person name="Barry K."/>
            <person name="LaButti K."/>
            <person name="Morin E."/>
            <person name="Salamov A."/>
            <person name="Lipzen A."/>
            <person name="Mereny Z."/>
            <person name="Hegedus B."/>
            <person name="Baldrian P."/>
            <person name="Stursova M."/>
            <person name="Weitz H."/>
            <person name="Taylor A."/>
            <person name="Grigoriev I.V."/>
            <person name="Nagy L.G."/>
            <person name="Martin F."/>
            <person name="Kauserud H."/>
        </authorList>
    </citation>
    <scope>NUCLEOTIDE SEQUENCE</scope>
    <source>
        <strain evidence="1">CBHHK002</strain>
    </source>
</reference>
<accession>A0AAD7EED1</accession>
<dbReference type="AlphaFoldDB" id="A0AAD7EED1"/>
<gene>
    <name evidence="1" type="ORF">DFH08DRAFT_972890</name>
</gene>